<evidence type="ECO:0000256" key="3">
    <source>
        <dbReference type="ARBA" id="ARBA00022448"/>
    </source>
</evidence>
<comment type="similarity">
    <text evidence="2 12">Belongs to the amiloride-sensitive sodium channel (TC 1.A.6) family.</text>
</comment>
<sequence length="495" mass="56172">MLASTIKKIWHTLVQVYNEFSIESTIHGVKHTTHAKSVSGRILWVIIITSSFCAAGKLAFLFYNRHQSASMSTLIVSPQFPTKMIPLPAVTLCHGSIAAIQKVLPYLTSQERIYIPRGLTRDDFEHTIRYLREAIYPKNHYPEELDKLQHILTANRLSLSELFDNISPNCTDMVIMCQLNGKTKPCEKIVNPVITPYGVCCAFNYEDPQENLRRSNEESKTYYSVNFGARYVISFLMRPIHSRDRMSSVMYGEGIKVLIHEKYTYPGPTAFEFVAASGRETIAKLYPTALTSSSEIQHLSSTARGCYVSLPSRKNRYRADNCYIHCRETIMRKLCGCIPFSASIIETGVQICNLTHISCLARITLQTYTLTLQDPECKCLPDCENTSYKVAVTTLPLSAVQYSPGKFYETAARISNATALHVTFARHSAMLQRRELVLSWINLISSLGGVFGLFLGCSFVSLIEIIYFFCIHFPYKLRFKRESQSLDSTVNKYYN</sequence>
<dbReference type="Gene3D" id="2.60.470.10">
    <property type="entry name" value="Acid-sensing ion channels like domains"/>
    <property type="match status" value="1"/>
</dbReference>
<comment type="caution">
    <text evidence="14">The sequence shown here is derived from an EMBL/GenBank/DDBJ whole genome shotgun (WGS) entry which is preliminary data.</text>
</comment>
<evidence type="ECO:0000256" key="9">
    <source>
        <dbReference type="ARBA" id="ARBA00023136"/>
    </source>
</evidence>
<dbReference type="AlphaFoldDB" id="A0AAD9RN16"/>
<evidence type="ECO:0000256" key="4">
    <source>
        <dbReference type="ARBA" id="ARBA00022461"/>
    </source>
</evidence>
<accession>A0AAD9RN16</accession>
<evidence type="ECO:0008006" key="16">
    <source>
        <dbReference type="Google" id="ProtNLM"/>
    </source>
</evidence>
<evidence type="ECO:0000256" key="6">
    <source>
        <dbReference type="ARBA" id="ARBA00022989"/>
    </source>
</evidence>
<evidence type="ECO:0000256" key="8">
    <source>
        <dbReference type="ARBA" id="ARBA00023065"/>
    </source>
</evidence>
<keyword evidence="3 12" id="KW-0813">Transport</keyword>
<keyword evidence="11 12" id="KW-0407">Ion channel</keyword>
<keyword evidence="4 12" id="KW-0894">Sodium channel</keyword>
<dbReference type="Pfam" id="PF00858">
    <property type="entry name" value="ASC"/>
    <property type="match status" value="1"/>
</dbReference>
<comment type="subcellular location">
    <subcellularLocation>
        <location evidence="1">Membrane</location>
        <topology evidence="1">Multi-pass membrane protein</topology>
    </subcellularLocation>
</comment>
<evidence type="ECO:0000256" key="13">
    <source>
        <dbReference type="SAM" id="Phobius"/>
    </source>
</evidence>
<evidence type="ECO:0000256" key="11">
    <source>
        <dbReference type="ARBA" id="ARBA00023303"/>
    </source>
</evidence>
<dbReference type="GO" id="GO:0005886">
    <property type="term" value="C:plasma membrane"/>
    <property type="evidence" value="ECO:0007669"/>
    <property type="project" value="TreeGrafter"/>
</dbReference>
<keyword evidence="7" id="KW-0915">Sodium</keyword>
<evidence type="ECO:0000256" key="5">
    <source>
        <dbReference type="ARBA" id="ARBA00022692"/>
    </source>
</evidence>
<dbReference type="InterPro" id="IPR001873">
    <property type="entry name" value="ENaC"/>
</dbReference>
<evidence type="ECO:0000256" key="1">
    <source>
        <dbReference type="ARBA" id="ARBA00004141"/>
    </source>
</evidence>
<evidence type="ECO:0000313" key="15">
    <source>
        <dbReference type="Proteomes" id="UP001258017"/>
    </source>
</evidence>
<reference evidence="14" key="2">
    <citation type="journal article" date="2023" name="Commun. Biol.">
        <title>Intrasexual cuticular hydrocarbon dimorphism in a wasp sheds light on hydrocarbon biosynthesis genes in Hymenoptera.</title>
        <authorList>
            <person name="Moris V.C."/>
            <person name="Podsiadlowski L."/>
            <person name="Martin S."/>
            <person name="Oeyen J.P."/>
            <person name="Donath A."/>
            <person name="Petersen M."/>
            <person name="Wilbrandt J."/>
            <person name="Misof B."/>
            <person name="Liedtke D."/>
            <person name="Thamm M."/>
            <person name="Scheiner R."/>
            <person name="Schmitt T."/>
            <person name="Niehuis O."/>
        </authorList>
    </citation>
    <scope>NUCLEOTIDE SEQUENCE</scope>
    <source>
        <strain evidence="14">GBR_01_08_01A</strain>
    </source>
</reference>
<protein>
    <recommendedName>
        <fullName evidence="16">Sodium channel protein Nach</fullName>
    </recommendedName>
</protein>
<dbReference type="EMBL" id="JAIFRP010000031">
    <property type="protein sequence ID" value="KAK2582759.1"/>
    <property type="molecule type" value="Genomic_DNA"/>
</dbReference>
<keyword evidence="15" id="KW-1185">Reference proteome</keyword>
<feature type="transmembrane region" description="Helical" evidence="13">
    <location>
        <begin position="440"/>
        <end position="471"/>
    </location>
</feature>
<dbReference type="Gene3D" id="1.10.287.770">
    <property type="entry name" value="YojJ-like"/>
    <property type="match status" value="1"/>
</dbReference>
<keyword evidence="8 12" id="KW-0406">Ion transport</keyword>
<keyword evidence="9 13" id="KW-0472">Membrane</keyword>
<feature type="transmembrane region" description="Helical" evidence="13">
    <location>
        <begin position="42"/>
        <end position="63"/>
    </location>
</feature>
<reference evidence="14" key="1">
    <citation type="submission" date="2021-08" db="EMBL/GenBank/DDBJ databases">
        <authorList>
            <person name="Misof B."/>
            <person name="Oliver O."/>
            <person name="Podsiadlowski L."/>
            <person name="Donath A."/>
            <person name="Peters R."/>
            <person name="Mayer C."/>
            <person name="Rust J."/>
            <person name="Gunkel S."/>
            <person name="Lesny P."/>
            <person name="Martin S."/>
            <person name="Oeyen J.P."/>
            <person name="Petersen M."/>
            <person name="Panagiotis P."/>
            <person name="Wilbrandt J."/>
            <person name="Tanja T."/>
        </authorList>
    </citation>
    <scope>NUCLEOTIDE SEQUENCE</scope>
    <source>
        <strain evidence="14">GBR_01_08_01A</strain>
        <tissue evidence="14">Thorax + abdomen</tissue>
    </source>
</reference>
<evidence type="ECO:0000256" key="12">
    <source>
        <dbReference type="RuleBase" id="RU000679"/>
    </source>
</evidence>
<dbReference type="PANTHER" id="PTHR11690:SF237">
    <property type="entry name" value="PICKPOCKET 16-RELATED"/>
    <property type="match status" value="1"/>
</dbReference>
<proteinExistence type="inferred from homology"/>
<keyword evidence="5 12" id="KW-0812">Transmembrane</keyword>
<evidence type="ECO:0000256" key="7">
    <source>
        <dbReference type="ARBA" id="ARBA00023053"/>
    </source>
</evidence>
<dbReference type="Proteomes" id="UP001258017">
    <property type="component" value="Unassembled WGS sequence"/>
</dbReference>
<keyword evidence="10 12" id="KW-0739">Sodium transport</keyword>
<dbReference type="PANTHER" id="PTHR11690">
    <property type="entry name" value="AMILORIDE-SENSITIVE SODIUM CHANNEL-RELATED"/>
    <property type="match status" value="1"/>
</dbReference>
<gene>
    <name evidence="14" type="ORF">KPH14_005026</name>
</gene>
<evidence type="ECO:0000313" key="14">
    <source>
        <dbReference type="EMBL" id="KAK2582759.1"/>
    </source>
</evidence>
<organism evidence="14 15">
    <name type="scientific">Odynerus spinipes</name>
    <dbReference type="NCBI Taxonomy" id="1348599"/>
    <lineage>
        <taxon>Eukaryota</taxon>
        <taxon>Metazoa</taxon>
        <taxon>Ecdysozoa</taxon>
        <taxon>Arthropoda</taxon>
        <taxon>Hexapoda</taxon>
        <taxon>Insecta</taxon>
        <taxon>Pterygota</taxon>
        <taxon>Neoptera</taxon>
        <taxon>Endopterygota</taxon>
        <taxon>Hymenoptera</taxon>
        <taxon>Apocrita</taxon>
        <taxon>Aculeata</taxon>
        <taxon>Vespoidea</taxon>
        <taxon>Vespidae</taxon>
        <taxon>Eumeninae</taxon>
        <taxon>Odynerus</taxon>
    </lineage>
</organism>
<dbReference type="GO" id="GO:0015280">
    <property type="term" value="F:ligand-gated sodium channel activity"/>
    <property type="evidence" value="ECO:0007669"/>
    <property type="project" value="TreeGrafter"/>
</dbReference>
<evidence type="ECO:0000256" key="10">
    <source>
        <dbReference type="ARBA" id="ARBA00023201"/>
    </source>
</evidence>
<dbReference type="PRINTS" id="PR01078">
    <property type="entry name" value="AMINACHANNEL"/>
</dbReference>
<evidence type="ECO:0000256" key="2">
    <source>
        <dbReference type="ARBA" id="ARBA00007193"/>
    </source>
</evidence>
<name>A0AAD9RN16_9HYME</name>
<keyword evidence="6 13" id="KW-1133">Transmembrane helix</keyword>